<evidence type="ECO:0000313" key="5">
    <source>
        <dbReference type="Proteomes" id="UP001597480"/>
    </source>
</evidence>
<comment type="caution">
    <text evidence="4">The sequence shown here is derived from an EMBL/GenBank/DDBJ whole genome shotgun (WGS) entry which is preliminary data.</text>
</comment>
<dbReference type="PANTHER" id="PTHR48105">
    <property type="entry name" value="THIOREDOXIN REDUCTASE 1-RELATED-RELATED"/>
    <property type="match status" value="1"/>
</dbReference>
<dbReference type="InterPro" id="IPR050097">
    <property type="entry name" value="Ferredoxin-NADP_redctase_2"/>
</dbReference>
<gene>
    <name evidence="4" type="ORF">ACFSR3_08310</name>
</gene>
<organism evidence="4 5">
    <name type="scientific">Flavobacterium suzhouense</name>
    <dbReference type="NCBI Taxonomy" id="1529638"/>
    <lineage>
        <taxon>Bacteria</taxon>
        <taxon>Pseudomonadati</taxon>
        <taxon>Bacteroidota</taxon>
        <taxon>Flavobacteriia</taxon>
        <taxon>Flavobacteriales</taxon>
        <taxon>Flavobacteriaceae</taxon>
        <taxon>Flavobacterium</taxon>
    </lineage>
</organism>
<evidence type="ECO:0000256" key="1">
    <source>
        <dbReference type="ARBA" id="ARBA00022630"/>
    </source>
</evidence>
<dbReference type="SUPFAM" id="SSF51905">
    <property type="entry name" value="FAD/NAD(P)-binding domain"/>
    <property type="match status" value="1"/>
</dbReference>
<evidence type="ECO:0000259" key="3">
    <source>
        <dbReference type="Pfam" id="PF07992"/>
    </source>
</evidence>
<keyword evidence="1" id="KW-0285">Flavoprotein</keyword>
<protein>
    <submittedName>
        <fullName evidence="4">NAD(P)/FAD-dependent oxidoreductase</fullName>
    </submittedName>
</protein>
<dbReference type="PRINTS" id="PR00368">
    <property type="entry name" value="FADPNR"/>
</dbReference>
<reference evidence="5" key="1">
    <citation type="journal article" date="2019" name="Int. J. Syst. Evol. Microbiol.">
        <title>The Global Catalogue of Microorganisms (GCM) 10K type strain sequencing project: providing services to taxonomists for standard genome sequencing and annotation.</title>
        <authorList>
            <consortium name="The Broad Institute Genomics Platform"/>
            <consortium name="The Broad Institute Genome Sequencing Center for Infectious Disease"/>
            <person name="Wu L."/>
            <person name="Ma J."/>
        </authorList>
    </citation>
    <scope>NUCLEOTIDE SEQUENCE [LARGE SCALE GENOMIC DNA]</scope>
    <source>
        <strain evidence="5">KCTC 42107</strain>
    </source>
</reference>
<dbReference type="Gene3D" id="3.50.50.60">
    <property type="entry name" value="FAD/NAD(P)-binding domain"/>
    <property type="match status" value="2"/>
</dbReference>
<evidence type="ECO:0000313" key="4">
    <source>
        <dbReference type="EMBL" id="MFD2602057.1"/>
    </source>
</evidence>
<dbReference type="Proteomes" id="UP001597480">
    <property type="component" value="Unassembled WGS sequence"/>
</dbReference>
<dbReference type="RefSeq" id="WP_379820555.1">
    <property type="nucleotide sequence ID" value="NZ_JBHUMD010000008.1"/>
</dbReference>
<proteinExistence type="predicted"/>
<accession>A0ABW5NVL2</accession>
<dbReference type="EMBL" id="JBHUMD010000008">
    <property type="protein sequence ID" value="MFD2602057.1"/>
    <property type="molecule type" value="Genomic_DNA"/>
</dbReference>
<dbReference type="InterPro" id="IPR036188">
    <property type="entry name" value="FAD/NAD-bd_sf"/>
</dbReference>
<dbReference type="PRINTS" id="PR00469">
    <property type="entry name" value="PNDRDTASEII"/>
</dbReference>
<keyword evidence="2" id="KW-0560">Oxidoreductase</keyword>
<dbReference type="InterPro" id="IPR023753">
    <property type="entry name" value="FAD/NAD-binding_dom"/>
</dbReference>
<keyword evidence="5" id="KW-1185">Reference proteome</keyword>
<feature type="domain" description="FAD/NAD(P)-binding" evidence="3">
    <location>
        <begin position="4"/>
        <end position="282"/>
    </location>
</feature>
<name>A0ABW5NVL2_9FLAO</name>
<evidence type="ECO:0000256" key="2">
    <source>
        <dbReference type="ARBA" id="ARBA00023002"/>
    </source>
</evidence>
<dbReference type="Pfam" id="PF07992">
    <property type="entry name" value="Pyr_redox_2"/>
    <property type="match status" value="1"/>
</dbReference>
<sequence length="300" mass="32759">MNSYEIIIIGGSYSGLSAAMALGRASRKTLVIDAGEPCNRQTPHSHNFITHDGEVPSVISAKAKEQVLTYPTVTFIQDRALKGIKTETGFDITTESGKTFSTKKLLLATGVKDIMPDIDGFAECWGISVIHCPYCHGYEVKGEKTALMANGPIAEHFLPLLLQWTKDLTLFTNGKSTVSEEVAAKFRKRNIEIIETEIESVQHTNGYMESITLKDGNIHHFKAMYAKIPAVQHTFIPEDLGIILDDSGLIEVDEFKRTNIPDVFASGDCTSMGRAVIMAAEAGTRAGVTINNDLCAADFQ</sequence>